<protein>
    <submittedName>
        <fullName evidence="2">BnaC05g28840D protein</fullName>
    </submittedName>
</protein>
<gene>
    <name evidence="2" type="primary">BnaC05g28840D</name>
    <name evidence="2" type="ORF">GSBRNA2T00051785001</name>
</gene>
<keyword evidence="3" id="KW-1185">Reference proteome</keyword>
<dbReference type="OMA" id="TNNNCAE"/>
<dbReference type="Gramene" id="CDY32306">
    <property type="protein sequence ID" value="CDY32306"/>
    <property type="gene ID" value="GSBRNA2T00051785001"/>
</dbReference>
<dbReference type="EMBL" id="LK032291">
    <property type="protein sequence ID" value="CDY32306.1"/>
    <property type="molecule type" value="Genomic_DNA"/>
</dbReference>
<dbReference type="AlphaFoldDB" id="A0A078H3B0"/>
<evidence type="ECO:0000313" key="2">
    <source>
        <dbReference type="EMBL" id="CDY32306.1"/>
    </source>
</evidence>
<dbReference type="Proteomes" id="UP000028999">
    <property type="component" value="Unassembled WGS sequence"/>
</dbReference>
<organism evidence="2 3">
    <name type="scientific">Brassica napus</name>
    <name type="common">Rape</name>
    <dbReference type="NCBI Taxonomy" id="3708"/>
    <lineage>
        <taxon>Eukaryota</taxon>
        <taxon>Viridiplantae</taxon>
        <taxon>Streptophyta</taxon>
        <taxon>Embryophyta</taxon>
        <taxon>Tracheophyta</taxon>
        <taxon>Spermatophyta</taxon>
        <taxon>Magnoliopsida</taxon>
        <taxon>eudicotyledons</taxon>
        <taxon>Gunneridae</taxon>
        <taxon>Pentapetalae</taxon>
        <taxon>rosids</taxon>
        <taxon>malvids</taxon>
        <taxon>Brassicales</taxon>
        <taxon>Brassicaceae</taxon>
        <taxon>Brassiceae</taxon>
        <taxon>Brassica</taxon>
    </lineage>
</organism>
<dbReference type="PaxDb" id="3708-A0A078H3B0"/>
<accession>A0A078H3B0</accession>
<evidence type="ECO:0000313" key="3">
    <source>
        <dbReference type="Proteomes" id="UP000028999"/>
    </source>
</evidence>
<name>A0A078H3B0_BRANA</name>
<proteinExistence type="predicted"/>
<sequence length="75" mass="8103">MATKNARDKTNNNCAEINSRQHRMDSSSSAPPPELMGQSPPQTLVLPNLLSCLFLSCAPFPIYDGHGGCVTCRVL</sequence>
<evidence type="ECO:0000256" key="1">
    <source>
        <dbReference type="SAM" id="MobiDB-lite"/>
    </source>
</evidence>
<reference evidence="2 3" key="1">
    <citation type="journal article" date="2014" name="Science">
        <title>Plant genetics. Early allopolyploid evolution in the post-Neolithic Brassica napus oilseed genome.</title>
        <authorList>
            <person name="Chalhoub B."/>
            <person name="Denoeud F."/>
            <person name="Liu S."/>
            <person name="Parkin I.A."/>
            <person name="Tang H."/>
            <person name="Wang X."/>
            <person name="Chiquet J."/>
            <person name="Belcram H."/>
            <person name="Tong C."/>
            <person name="Samans B."/>
            <person name="Correa M."/>
            <person name="Da Silva C."/>
            <person name="Just J."/>
            <person name="Falentin C."/>
            <person name="Koh C.S."/>
            <person name="Le Clainche I."/>
            <person name="Bernard M."/>
            <person name="Bento P."/>
            <person name="Noel B."/>
            <person name="Labadie K."/>
            <person name="Alberti A."/>
            <person name="Charles M."/>
            <person name="Arnaud D."/>
            <person name="Guo H."/>
            <person name="Daviaud C."/>
            <person name="Alamery S."/>
            <person name="Jabbari K."/>
            <person name="Zhao M."/>
            <person name="Edger P.P."/>
            <person name="Chelaifa H."/>
            <person name="Tack D."/>
            <person name="Lassalle G."/>
            <person name="Mestiri I."/>
            <person name="Schnel N."/>
            <person name="Le Paslier M.C."/>
            <person name="Fan G."/>
            <person name="Renault V."/>
            <person name="Bayer P.E."/>
            <person name="Golicz A.A."/>
            <person name="Manoli S."/>
            <person name="Lee T.H."/>
            <person name="Thi V.H."/>
            <person name="Chalabi S."/>
            <person name="Hu Q."/>
            <person name="Fan C."/>
            <person name="Tollenaere R."/>
            <person name="Lu Y."/>
            <person name="Battail C."/>
            <person name="Shen J."/>
            <person name="Sidebottom C.H."/>
            <person name="Wang X."/>
            <person name="Canaguier A."/>
            <person name="Chauveau A."/>
            <person name="Berard A."/>
            <person name="Deniot G."/>
            <person name="Guan M."/>
            <person name="Liu Z."/>
            <person name="Sun F."/>
            <person name="Lim Y.P."/>
            <person name="Lyons E."/>
            <person name="Town C.D."/>
            <person name="Bancroft I."/>
            <person name="Wang X."/>
            <person name="Meng J."/>
            <person name="Ma J."/>
            <person name="Pires J.C."/>
            <person name="King G.J."/>
            <person name="Brunel D."/>
            <person name="Delourme R."/>
            <person name="Renard M."/>
            <person name="Aury J.M."/>
            <person name="Adams K.L."/>
            <person name="Batley J."/>
            <person name="Snowdon R.J."/>
            <person name="Tost J."/>
            <person name="Edwards D."/>
            <person name="Zhou Y."/>
            <person name="Hua W."/>
            <person name="Sharpe A.G."/>
            <person name="Paterson A.H."/>
            <person name="Guan C."/>
            <person name="Wincker P."/>
        </authorList>
    </citation>
    <scope>NUCLEOTIDE SEQUENCE [LARGE SCALE GENOMIC DNA]</scope>
    <source>
        <strain evidence="3">cv. Darmor-bzh</strain>
    </source>
</reference>
<feature type="region of interest" description="Disordered" evidence="1">
    <location>
        <begin position="1"/>
        <end position="41"/>
    </location>
</feature>
<feature type="compositionally biased region" description="Basic and acidic residues" evidence="1">
    <location>
        <begin position="1"/>
        <end position="10"/>
    </location>
</feature>